<feature type="compositionally biased region" description="Low complexity" evidence="2">
    <location>
        <begin position="190"/>
        <end position="204"/>
    </location>
</feature>
<feature type="compositionally biased region" description="Basic and acidic residues" evidence="2">
    <location>
        <begin position="894"/>
        <end position="905"/>
    </location>
</feature>
<feature type="compositionally biased region" description="Basic and acidic residues" evidence="2">
    <location>
        <begin position="55"/>
        <end position="64"/>
    </location>
</feature>
<feature type="region of interest" description="Disordered" evidence="2">
    <location>
        <begin position="89"/>
        <end position="204"/>
    </location>
</feature>
<feature type="compositionally biased region" description="Polar residues" evidence="2">
    <location>
        <begin position="139"/>
        <end position="152"/>
    </location>
</feature>
<protein>
    <submittedName>
        <fullName evidence="4">Uncharacterized protein</fullName>
    </submittedName>
</protein>
<gene>
    <name evidence="4" type="ORF">Cvel_17998</name>
</gene>
<evidence type="ECO:0000256" key="3">
    <source>
        <dbReference type="SAM" id="SignalP"/>
    </source>
</evidence>
<feature type="compositionally biased region" description="Basic and acidic residues" evidence="2">
    <location>
        <begin position="30"/>
        <end position="42"/>
    </location>
</feature>
<dbReference type="VEuPathDB" id="CryptoDB:Cvel_17998"/>
<feature type="region of interest" description="Disordered" evidence="2">
    <location>
        <begin position="883"/>
        <end position="905"/>
    </location>
</feature>
<feature type="compositionally biased region" description="Polar residues" evidence="2">
    <location>
        <begin position="43"/>
        <end position="54"/>
    </location>
</feature>
<feature type="compositionally biased region" description="Basic and acidic residues" evidence="2">
    <location>
        <begin position="108"/>
        <end position="118"/>
    </location>
</feature>
<organism evidence="4">
    <name type="scientific">Chromera velia CCMP2878</name>
    <dbReference type="NCBI Taxonomy" id="1169474"/>
    <lineage>
        <taxon>Eukaryota</taxon>
        <taxon>Sar</taxon>
        <taxon>Alveolata</taxon>
        <taxon>Colpodellida</taxon>
        <taxon>Chromeraceae</taxon>
        <taxon>Chromera</taxon>
    </lineage>
</organism>
<keyword evidence="3" id="KW-0732">Signal</keyword>
<evidence type="ECO:0000256" key="1">
    <source>
        <dbReference type="SAM" id="Coils"/>
    </source>
</evidence>
<accession>A0A0G4FP05</accession>
<feature type="chain" id="PRO_5005188869" evidence="3">
    <location>
        <begin position="25"/>
        <end position="905"/>
    </location>
</feature>
<proteinExistence type="predicted"/>
<keyword evidence="1" id="KW-0175">Coiled coil</keyword>
<feature type="coiled-coil region" evidence="1">
    <location>
        <begin position="554"/>
        <end position="588"/>
    </location>
</feature>
<evidence type="ECO:0000313" key="4">
    <source>
        <dbReference type="EMBL" id="CEM15925.1"/>
    </source>
</evidence>
<dbReference type="AlphaFoldDB" id="A0A0G4FP05"/>
<dbReference type="EMBL" id="CDMZ01000515">
    <property type="protein sequence ID" value="CEM15925.1"/>
    <property type="molecule type" value="Genomic_DNA"/>
</dbReference>
<feature type="signal peptide" evidence="3">
    <location>
        <begin position="1"/>
        <end position="24"/>
    </location>
</feature>
<feature type="region of interest" description="Disordered" evidence="2">
    <location>
        <begin position="28"/>
        <end position="74"/>
    </location>
</feature>
<reference evidence="4" key="1">
    <citation type="submission" date="2014-11" db="EMBL/GenBank/DDBJ databases">
        <authorList>
            <person name="Otto D Thomas"/>
            <person name="Naeem Raeece"/>
        </authorList>
    </citation>
    <scope>NUCLEOTIDE SEQUENCE</scope>
</reference>
<evidence type="ECO:0000256" key="2">
    <source>
        <dbReference type="SAM" id="MobiDB-lite"/>
    </source>
</evidence>
<feature type="compositionally biased region" description="Basic residues" evidence="2">
    <location>
        <begin position="883"/>
        <end position="893"/>
    </location>
</feature>
<feature type="compositionally biased region" description="Pro residues" evidence="2">
    <location>
        <begin position="180"/>
        <end position="189"/>
    </location>
</feature>
<name>A0A0G4FP05_9ALVE</name>
<sequence length="905" mass="99260">MSTSVTFQGLYLLFCLVFLCPARGGALGGESRENDSTADLHGDSSQGSLPTSTSTDREEWKHQDAPAPFLDRNAQPGLFASIDRLWGWQGEHEEPPTGGMGPGAPWDSDDRQMHDDAQQGHSGPDGLVEDGESGPPHGNLNQSPNRTALVSKTQTQTQTQRWWGPNGWGPFALGRGPPESKQPPTPSLSPPSTSSSSSSTSYRRYSPPYPYPYPYRLNSSYPYAPLPGYPYSYPTFSYPYQQADFYSPYWSHPRIRVMGHLLSVARQAEASQAQKQRTNLQKQLTADQADAAIESDLKTLASDICPPGSDQKQLLSNVKKRLDHILVKKRRQKQTTDFEEDPGPGKIHETRADKALKAVLEALTECDPQSKSPVDLLISKAMATPRDAELMTSLYASIAFRFGKLAGDTGEAEDRQAQLEELASALVEVKHRAGSLLEEARTLVQECEKIKSLKGLRVPSGIFQRTLDSLAAFEKKIAETSGVEEDPEVQNALRWDVHALKDGVGSLSAPCESEVSALEVSESLRAIVSRGVPSDVSAAADEAQGLLRRTRVFKEALQKAAVSLTEQAAAESERAQLKEETVDKLTERIGHRAIDFCLEGLGARESSKEAVQTSYAELQTYAKTLEGLLASPGASSSSSQKTIRRELPRFRAVAHRIAAVCSEGNAAQSAETVVQIVDGKTTTSDDSLAWASDLSKLLKEVERRAGVSDQITRAETHSPSEVALGAKPGAGISGDGRPELFKKIKSEYGKEQTIEMQEEKEKFRALERRDDEELIDASNQMDGQIPRQILSCKKAGYVPPKPEKKEVLENLMTDDEFEGVITAATLAQIVISAIKQKAAEAEGRPVSPEDEDSKFDYDNLSYTLLQKIARNVGLMQKLRAIRRRKVRGRGRGRQPREDREVANST</sequence>